<feature type="compositionally biased region" description="Polar residues" evidence="1">
    <location>
        <begin position="1"/>
        <end position="14"/>
    </location>
</feature>
<evidence type="ECO:0000256" key="1">
    <source>
        <dbReference type="SAM" id="MobiDB-lite"/>
    </source>
</evidence>
<feature type="region of interest" description="Disordered" evidence="1">
    <location>
        <begin position="1"/>
        <end position="49"/>
    </location>
</feature>
<evidence type="ECO:0000313" key="3">
    <source>
        <dbReference type="Proteomes" id="UP001576780"/>
    </source>
</evidence>
<dbReference type="Proteomes" id="UP001576780">
    <property type="component" value="Unassembled WGS sequence"/>
</dbReference>
<evidence type="ECO:0008006" key="4">
    <source>
        <dbReference type="Google" id="ProtNLM"/>
    </source>
</evidence>
<feature type="compositionally biased region" description="Low complexity" evidence="1">
    <location>
        <begin position="15"/>
        <end position="34"/>
    </location>
</feature>
<evidence type="ECO:0000313" key="2">
    <source>
        <dbReference type="EMBL" id="MFB2833097.1"/>
    </source>
</evidence>
<dbReference type="EMBL" id="JBHFNT010000015">
    <property type="protein sequence ID" value="MFB2833097.1"/>
    <property type="molecule type" value="Genomic_DNA"/>
</dbReference>
<name>A0ABV4WDJ9_9CYAN</name>
<feature type="compositionally biased region" description="Polar residues" evidence="1">
    <location>
        <begin position="35"/>
        <end position="48"/>
    </location>
</feature>
<sequence>MATTTKNGSRSSNITSNSNGKSNGANSATANSKSRVTASQSNGSSRPTLTIEEQADALLARVRTTILKKFGVKIQLREKRLQTKIGHATKEKLGLDIAAQLKKNGKTMNWQRWNNEVFPALFGQPDALRHDIQVIALVMAKLYDVFELDPTEAIKGLVKFNQESLAKRNSYNKQDESDDDDFDDLDSDEDEEEDDSEEDLDEDGEEDSDSEEDDDSDTEDEMDDDEEEDEEDLD</sequence>
<comment type="caution">
    <text evidence="2">The sequence shown here is derived from an EMBL/GenBank/DDBJ whole genome shotgun (WGS) entry which is preliminary data.</text>
</comment>
<feature type="compositionally biased region" description="Acidic residues" evidence="1">
    <location>
        <begin position="176"/>
        <end position="234"/>
    </location>
</feature>
<keyword evidence="3" id="KW-1185">Reference proteome</keyword>
<reference evidence="2 3" key="1">
    <citation type="submission" date="2024-09" db="EMBL/GenBank/DDBJ databases">
        <title>Floridaenema gen nov. (Aerosakkonemataceae, Aerosakkonematales ord. nov., Cyanobacteria) from benthic tropical and subtropical fresh waters, with the description of four new species.</title>
        <authorList>
            <person name="Moretto J.A."/>
            <person name="Berthold D.E."/>
            <person name="Lefler F.W."/>
            <person name="Huang I.-S."/>
            <person name="Laughinghouse H. IV."/>
        </authorList>
    </citation>
    <scope>NUCLEOTIDE SEQUENCE [LARGE SCALE GENOMIC DNA]</scope>
    <source>
        <strain evidence="2 3">BLCC-F167</strain>
    </source>
</reference>
<accession>A0ABV4WDJ9</accession>
<organism evidence="2 3">
    <name type="scientific">Floridaenema evergladense BLCC-F167</name>
    <dbReference type="NCBI Taxonomy" id="3153639"/>
    <lineage>
        <taxon>Bacteria</taxon>
        <taxon>Bacillati</taxon>
        <taxon>Cyanobacteriota</taxon>
        <taxon>Cyanophyceae</taxon>
        <taxon>Oscillatoriophycideae</taxon>
        <taxon>Aerosakkonematales</taxon>
        <taxon>Aerosakkonemataceae</taxon>
        <taxon>Floridanema</taxon>
        <taxon>Floridanema evergladense</taxon>
    </lineage>
</organism>
<gene>
    <name evidence="2" type="ORF">ACE1CA_01035</name>
</gene>
<protein>
    <recommendedName>
        <fullName evidence="4">Primosomal protein</fullName>
    </recommendedName>
</protein>
<proteinExistence type="predicted"/>
<feature type="region of interest" description="Disordered" evidence="1">
    <location>
        <begin position="169"/>
        <end position="234"/>
    </location>
</feature>
<dbReference type="RefSeq" id="WP_413275564.1">
    <property type="nucleotide sequence ID" value="NZ_JBHFNT010000015.1"/>
</dbReference>